<sequence length="229" mass="25132">MKFPERHESTLTIQATGSRNQAKPVAAGPPYSGKSGRQERNGVLSFCCATVAVAFYQRGVGRTQSREEGAVQRARESASERAEIGKKECSLWESTNNLLEFGSGTGRSGTTPEGRHRAVSYTITHLMDEEIRGRVGARRKVAYGEATEDVGEQPTHTARELSLSLAIWKNYLMNECGRTIVISLVIDTRGYGPGFESQGERFITTKIVRSDMVAIVATMPVREVAIPHL</sequence>
<organism evidence="2 3">
    <name type="scientific">Aspergillus glaucus CBS 516.65</name>
    <dbReference type="NCBI Taxonomy" id="1160497"/>
    <lineage>
        <taxon>Eukaryota</taxon>
        <taxon>Fungi</taxon>
        <taxon>Dikarya</taxon>
        <taxon>Ascomycota</taxon>
        <taxon>Pezizomycotina</taxon>
        <taxon>Eurotiomycetes</taxon>
        <taxon>Eurotiomycetidae</taxon>
        <taxon>Eurotiales</taxon>
        <taxon>Aspergillaceae</taxon>
        <taxon>Aspergillus</taxon>
        <taxon>Aspergillus subgen. Aspergillus</taxon>
    </lineage>
</organism>
<dbReference type="RefSeq" id="XP_022396243.1">
    <property type="nucleotide sequence ID" value="XM_022543885.1"/>
</dbReference>
<dbReference type="AlphaFoldDB" id="A0A1L9V6J7"/>
<dbReference type="Proteomes" id="UP000184300">
    <property type="component" value="Unassembled WGS sequence"/>
</dbReference>
<gene>
    <name evidence="2" type="ORF">ASPGLDRAFT_29798</name>
</gene>
<evidence type="ECO:0000313" key="2">
    <source>
        <dbReference type="EMBL" id="OJJ79545.1"/>
    </source>
</evidence>
<name>A0A1L9V6J7_ASPGL</name>
<dbReference type="EMBL" id="KV878917">
    <property type="protein sequence ID" value="OJJ79545.1"/>
    <property type="molecule type" value="Genomic_DNA"/>
</dbReference>
<keyword evidence="3" id="KW-1185">Reference proteome</keyword>
<reference evidence="3" key="1">
    <citation type="journal article" date="2017" name="Genome Biol.">
        <title>Comparative genomics reveals high biological diversity and specific adaptations in the industrially and medically important fungal genus Aspergillus.</title>
        <authorList>
            <person name="de Vries R.P."/>
            <person name="Riley R."/>
            <person name="Wiebenga A."/>
            <person name="Aguilar-Osorio G."/>
            <person name="Amillis S."/>
            <person name="Uchima C.A."/>
            <person name="Anderluh G."/>
            <person name="Asadollahi M."/>
            <person name="Askin M."/>
            <person name="Barry K."/>
            <person name="Battaglia E."/>
            <person name="Bayram O."/>
            <person name="Benocci T."/>
            <person name="Braus-Stromeyer S.A."/>
            <person name="Caldana C."/>
            <person name="Canovas D."/>
            <person name="Cerqueira G.C."/>
            <person name="Chen F."/>
            <person name="Chen W."/>
            <person name="Choi C."/>
            <person name="Clum A."/>
            <person name="Dos Santos R.A."/>
            <person name="Damasio A.R."/>
            <person name="Diallinas G."/>
            <person name="Emri T."/>
            <person name="Fekete E."/>
            <person name="Flipphi M."/>
            <person name="Freyberg S."/>
            <person name="Gallo A."/>
            <person name="Gournas C."/>
            <person name="Habgood R."/>
            <person name="Hainaut M."/>
            <person name="Harispe M.L."/>
            <person name="Henrissat B."/>
            <person name="Hilden K.S."/>
            <person name="Hope R."/>
            <person name="Hossain A."/>
            <person name="Karabika E."/>
            <person name="Karaffa L."/>
            <person name="Karanyi Z."/>
            <person name="Krasevec N."/>
            <person name="Kuo A."/>
            <person name="Kusch H."/>
            <person name="LaButti K."/>
            <person name="Lagendijk E.L."/>
            <person name="Lapidus A."/>
            <person name="Levasseur A."/>
            <person name="Lindquist E."/>
            <person name="Lipzen A."/>
            <person name="Logrieco A.F."/>
            <person name="MacCabe A."/>
            <person name="Maekelae M.R."/>
            <person name="Malavazi I."/>
            <person name="Melin P."/>
            <person name="Meyer V."/>
            <person name="Mielnichuk N."/>
            <person name="Miskei M."/>
            <person name="Molnar A.P."/>
            <person name="Mule G."/>
            <person name="Ngan C.Y."/>
            <person name="Orejas M."/>
            <person name="Orosz E."/>
            <person name="Ouedraogo J.P."/>
            <person name="Overkamp K.M."/>
            <person name="Park H.-S."/>
            <person name="Perrone G."/>
            <person name="Piumi F."/>
            <person name="Punt P.J."/>
            <person name="Ram A.F."/>
            <person name="Ramon A."/>
            <person name="Rauscher S."/>
            <person name="Record E."/>
            <person name="Riano-Pachon D.M."/>
            <person name="Robert V."/>
            <person name="Roehrig J."/>
            <person name="Ruller R."/>
            <person name="Salamov A."/>
            <person name="Salih N.S."/>
            <person name="Samson R.A."/>
            <person name="Sandor E."/>
            <person name="Sanguinetti M."/>
            <person name="Schuetze T."/>
            <person name="Sepcic K."/>
            <person name="Shelest E."/>
            <person name="Sherlock G."/>
            <person name="Sophianopoulou V."/>
            <person name="Squina F.M."/>
            <person name="Sun H."/>
            <person name="Susca A."/>
            <person name="Todd R.B."/>
            <person name="Tsang A."/>
            <person name="Unkles S.E."/>
            <person name="van de Wiele N."/>
            <person name="van Rossen-Uffink D."/>
            <person name="Oliveira J.V."/>
            <person name="Vesth T.C."/>
            <person name="Visser J."/>
            <person name="Yu J.-H."/>
            <person name="Zhou M."/>
            <person name="Andersen M.R."/>
            <person name="Archer D.B."/>
            <person name="Baker S.E."/>
            <person name="Benoit I."/>
            <person name="Brakhage A.A."/>
            <person name="Braus G.H."/>
            <person name="Fischer R."/>
            <person name="Frisvad J.C."/>
            <person name="Goldman G.H."/>
            <person name="Houbraken J."/>
            <person name="Oakley B."/>
            <person name="Pocsi I."/>
            <person name="Scazzocchio C."/>
            <person name="Seiboth B."/>
            <person name="vanKuyk P.A."/>
            <person name="Wortman J."/>
            <person name="Dyer P.S."/>
            <person name="Grigoriev I.V."/>
        </authorList>
    </citation>
    <scope>NUCLEOTIDE SEQUENCE [LARGE SCALE GENOMIC DNA]</scope>
    <source>
        <strain evidence="3">CBS 516.65</strain>
    </source>
</reference>
<evidence type="ECO:0000256" key="1">
    <source>
        <dbReference type="SAM" id="MobiDB-lite"/>
    </source>
</evidence>
<feature type="region of interest" description="Disordered" evidence="1">
    <location>
        <begin position="1"/>
        <end position="38"/>
    </location>
</feature>
<protein>
    <submittedName>
        <fullName evidence="2">Uncharacterized protein</fullName>
    </submittedName>
</protein>
<accession>A0A1L9V6J7</accession>
<evidence type="ECO:0000313" key="3">
    <source>
        <dbReference type="Proteomes" id="UP000184300"/>
    </source>
</evidence>
<proteinExistence type="predicted"/>
<dbReference type="VEuPathDB" id="FungiDB:ASPGLDRAFT_29798"/>
<dbReference type="GeneID" id="34460146"/>
<feature type="compositionally biased region" description="Polar residues" evidence="1">
    <location>
        <begin position="10"/>
        <end position="21"/>
    </location>
</feature>